<name>A0A343TIE0_9EURY</name>
<gene>
    <name evidence="2" type="ORF">AArcSl_1229</name>
</gene>
<evidence type="ECO:0000259" key="1">
    <source>
        <dbReference type="Pfam" id="PF09189"/>
    </source>
</evidence>
<proteinExistence type="predicted"/>
<sequence>MVDDATPEEWDRRERPFRGISRRLAARYLRNLGGEFADADKPMSASEIESDDWRATLATDTVEIGQSLTLTEVTVTFEGEPSVLDRLIEEFRRKAMRAGG</sequence>
<evidence type="ECO:0000313" key="3">
    <source>
        <dbReference type="Proteomes" id="UP000263012"/>
    </source>
</evidence>
<dbReference type="AlphaFoldDB" id="A0A343TIE0"/>
<dbReference type="Proteomes" id="UP000263012">
    <property type="component" value="Chromosome"/>
</dbReference>
<organism evidence="2 3">
    <name type="scientific">Halalkaliarchaeum desulfuricum</name>
    <dbReference type="NCBI Taxonomy" id="2055893"/>
    <lineage>
        <taxon>Archaea</taxon>
        <taxon>Methanobacteriati</taxon>
        <taxon>Methanobacteriota</taxon>
        <taxon>Stenosarchaea group</taxon>
        <taxon>Halobacteria</taxon>
        <taxon>Halobacteriales</taxon>
        <taxon>Haloferacaceae</taxon>
        <taxon>Halalkaliarchaeum</taxon>
    </lineage>
</organism>
<dbReference type="EMBL" id="CP025066">
    <property type="protein sequence ID" value="AUX08862.1"/>
    <property type="molecule type" value="Genomic_DNA"/>
</dbReference>
<dbReference type="GeneID" id="37877577"/>
<keyword evidence="3" id="KW-1185">Reference proteome</keyword>
<dbReference type="OrthoDB" id="263424at2157"/>
<dbReference type="InterPro" id="IPR036473">
    <property type="entry name" value="Mopterin_CF_MoaD-rel_C_sf"/>
</dbReference>
<feature type="domain" description="Molybdopterin cofactor biosynthesis MoaD-related C-terminal" evidence="1">
    <location>
        <begin position="13"/>
        <end position="100"/>
    </location>
</feature>
<accession>A0A343TIE0</accession>
<evidence type="ECO:0000313" key="2">
    <source>
        <dbReference type="EMBL" id="AUX08862.1"/>
    </source>
</evidence>
<dbReference type="Gene3D" id="3.30.1370.80">
    <property type="entry name" value="Molybdopterin cofactor biosynthesis MoaD-related, C-terminal domain"/>
    <property type="match status" value="1"/>
</dbReference>
<reference evidence="3" key="1">
    <citation type="submission" date="2017-11" db="EMBL/GenBank/DDBJ databases">
        <title>Phenotypic and genomic properties of facultatively anaerobic sulfur-reducing natronoarchaea from hypersaline soda lakes.</title>
        <authorList>
            <person name="Sorokin D.Y."/>
            <person name="Kublanov I.V."/>
            <person name="Roman P."/>
            <person name="Sinninghe Damste J.S."/>
            <person name="Golyshin P.N."/>
            <person name="Rojo D."/>
            <person name="Ciordia S."/>
            <person name="Mena M.D.C."/>
            <person name="Ferrer M."/>
            <person name="Messina E."/>
            <person name="Smedile F."/>
            <person name="La Spada G."/>
            <person name="La Cono V."/>
            <person name="Yakimov M.M."/>
        </authorList>
    </citation>
    <scope>NUCLEOTIDE SEQUENCE [LARGE SCALE GENOMIC DNA]</scope>
    <source>
        <strain evidence="3">AArc-Sl</strain>
    </source>
</reference>
<dbReference type="RefSeq" id="WP_119816494.1">
    <property type="nucleotide sequence ID" value="NZ_CP025066.1"/>
</dbReference>
<protein>
    <recommendedName>
        <fullName evidence="1">Molybdopterin cofactor biosynthesis MoaD-related C-terminal domain-containing protein</fullName>
    </recommendedName>
</protein>
<dbReference type="Pfam" id="PF09189">
    <property type="entry name" value="MoaD_arch"/>
    <property type="match status" value="1"/>
</dbReference>
<dbReference type="KEGG" id="hdf:AArcSl_1229"/>
<dbReference type="InterPro" id="IPR015272">
    <property type="entry name" value="MoadD_C"/>
</dbReference>